<dbReference type="Proteomes" id="UP000094669">
    <property type="component" value="Unassembled WGS sequence"/>
</dbReference>
<keyword evidence="1" id="KW-0238">DNA-binding</keyword>
<dbReference type="CDD" id="cd00093">
    <property type="entry name" value="HTH_XRE"/>
    <property type="match status" value="1"/>
</dbReference>
<dbReference type="PANTHER" id="PTHR36924:SF1">
    <property type="entry name" value="ANTITOXIN HIGA-1"/>
    <property type="match status" value="1"/>
</dbReference>
<dbReference type="InterPro" id="IPR010982">
    <property type="entry name" value="Lambda_DNA-bd_dom_sf"/>
</dbReference>
<evidence type="ECO:0000256" key="1">
    <source>
        <dbReference type="ARBA" id="ARBA00023125"/>
    </source>
</evidence>
<reference evidence="3" key="1">
    <citation type="submission" date="2018-01" db="EMBL/GenBank/DDBJ databases">
        <title>Genomic characterization of Leptospira inadai serogroup Lyme isolated from captured rat in Brazil and comparative analysis with human reference strain.</title>
        <authorList>
            <person name="Moreno L.Z."/>
            <person name="Loureiro A.P."/>
            <person name="Miraglia F."/>
            <person name="Kremer F.S."/>
            <person name="Eslabao M.R."/>
            <person name="Dellagostin O.A."/>
            <person name="Lilenbaum W."/>
            <person name="Moreno A.M."/>
        </authorList>
    </citation>
    <scope>NUCLEOTIDE SEQUENCE [LARGE SCALE GENOMIC DNA]</scope>
    <source>
        <strain evidence="3">M34/99</strain>
    </source>
</reference>
<comment type="caution">
    <text evidence="3">The sequence shown here is derived from an EMBL/GenBank/DDBJ whole genome shotgun (WGS) entry which is preliminary data.</text>
</comment>
<dbReference type="Pfam" id="PF01381">
    <property type="entry name" value="HTH_3"/>
    <property type="match status" value="1"/>
</dbReference>
<gene>
    <name evidence="3" type="primary">higA</name>
    <name evidence="3" type="ORF">BES34_009960</name>
</gene>
<dbReference type="PANTHER" id="PTHR36924">
    <property type="entry name" value="ANTITOXIN HIGA-1"/>
    <property type="match status" value="1"/>
</dbReference>
<evidence type="ECO:0000313" key="3">
    <source>
        <dbReference type="EMBL" id="PNV75197.1"/>
    </source>
</evidence>
<dbReference type="PROSITE" id="PS50943">
    <property type="entry name" value="HTH_CROC1"/>
    <property type="match status" value="1"/>
</dbReference>
<dbReference type="NCBIfam" id="TIGR02607">
    <property type="entry name" value="antidote_HigA"/>
    <property type="match status" value="1"/>
</dbReference>
<proteinExistence type="predicted"/>
<dbReference type="RefSeq" id="WP_010411883.1">
    <property type="nucleotide sequence ID" value="NZ_MCRM02000008.1"/>
</dbReference>
<name>A0ABX4YJK7_9LEPT</name>
<evidence type="ECO:0000259" key="2">
    <source>
        <dbReference type="PROSITE" id="PS50943"/>
    </source>
</evidence>
<keyword evidence="4" id="KW-1185">Reference proteome</keyword>
<dbReference type="InterPro" id="IPR001387">
    <property type="entry name" value="Cro/C1-type_HTH"/>
</dbReference>
<feature type="domain" description="HTH cro/C1-type" evidence="2">
    <location>
        <begin position="24"/>
        <end position="69"/>
    </location>
</feature>
<protein>
    <submittedName>
        <fullName evidence="3">Addiction module antidote protein, HigA family</fullName>
    </submittedName>
</protein>
<sequence length="102" mass="12062">MNKELMNIHPGEILIEDFLKPMEITAYKLAQATHIDQKRISEIIHGRRSITADTALRFSRFFGNSPEFWLSIQAHYDLEVKQYELKNELKTIKKFQELKLVN</sequence>
<dbReference type="InterPro" id="IPR013430">
    <property type="entry name" value="Toxin_antidote_HigA"/>
</dbReference>
<organism evidence="3 4">
    <name type="scientific">Leptospira inadai serovar Lyme</name>
    <dbReference type="NCBI Taxonomy" id="293084"/>
    <lineage>
        <taxon>Bacteria</taxon>
        <taxon>Pseudomonadati</taxon>
        <taxon>Spirochaetota</taxon>
        <taxon>Spirochaetia</taxon>
        <taxon>Leptospirales</taxon>
        <taxon>Leptospiraceae</taxon>
        <taxon>Leptospira</taxon>
    </lineage>
</organism>
<evidence type="ECO:0000313" key="4">
    <source>
        <dbReference type="Proteomes" id="UP000094669"/>
    </source>
</evidence>
<dbReference type="SMART" id="SM00530">
    <property type="entry name" value="HTH_XRE"/>
    <property type="match status" value="1"/>
</dbReference>
<dbReference type="SUPFAM" id="SSF47413">
    <property type="entry name" value="lambda repressor-like DNA-binding domains"/>
    <property type="match status" value="1"/>
</dbReference>
<accession>A0ABX4YJK7</accession>
<dbReference type="Gene3D" id="1.10.260.40">
    <property type="entry name" value="lambda repressor-like DNA-binding domains"/>
    <property type="match status" value="1"/>
</dbReference>
<dbReference type="EMBL" id="MCRM02000008">
    <property type="protein sequence ID" value="PNV75197.1"/>
    <property type="molecule type" value="Genomic_DNA"/>
</dbReference>